<dbReference type="AlphaFoldDB" id="A0A419TC33"/>
<accession>A0A419TC33</accession>
<name>A0A419TC33_9FIRM</name>
<dbReference type="EMBL" id="MCIA01000001">
    <property type="protein sequence ID" value="RKD35049.1"/>
    <property type="molecule type" value="Genomic_DNA"/>
</dbReference>
<dbReference type="NCBIfam" id="TIGR04067">
    <property type="entry name" value="oc_CLOSPO_01332"/>
    <property type="match status" value="1"/>
</dbReference>
<evidence type="ECO:0000313" key="1">
    <source>
        <dbReference type="EMBL" id="RKD35049.1"/>
    </source>
</evidence>
<protein>
    <submittedName>
        <fullName evidence="1">Putative bacteriocin</fullName>
    </submittedName>
</protein>
<evidence type="ECO:0000313" key="2">
    <source>
        <dbReference type="Proteomes" id="UP000284277"/>
    </source>
</evidence>
<organism evidence="1 2">
    <name type="scientific">Lacrimispora algidixylanolytica</name>
    <dbReference type="NCBI Taxonomy" id="94868"/>
    <lineage>
        <taxon>Bacteria</taxon>
        <taxon>Bacillati</taxon>
        <taxon>Bacillota</taxon>
        <taxon>Clostridia</taxon>
        <taxon>Lachnospirales</taxon>
        <taxon>Lachnospiraceae</taxon>
        <taxon>Lacrimispora</taxon>
    </lineage>
</organism>
<keyword evidence="2" id="KW-1185">Reference proteome</keyword>
<dbReference type="RefSeq" id="WP_120194987.1">
    <property type="nucleotide sequence ID" value="NZ_MCIA01000001.1"/>
</dbReference>
<dbReference type="Proteomes" id="UP000284277">
    <property type="component" value="Unassembled WGS sequence"/>
</dbReference>
<sequence length="65" mass="6707">MKFINPIGRNPGSGIQPQACTCSSGYAGYRGNDDGCVHCGCGCSGSGEYRTGNRVKSISTIRSSS</sequence>
<dbReference type="OrthoDB" id="2061509at2"/>
<comment type="caution">
    <text evidence="1">The sequence shown here is derived from an EMBL/GenBank/DDBJ whole genome shotgun (WGS) entry which is preliminary data.</text>
</comment>
<dbReference type="InterPro" id="IPR023964">
    <property type="entry name" value="Bacteriocin_CLOSPO-01332_put"/>
</dbReference>
<proteinExistence type="predicted"/>
<gene>
    <name evidence="1" type="ORF">BET01_01485</name>
</gene>
<reference evidence="1 2" key="1">
    <citation type="submission" date="2016-08" db="EMBL/GenBank/DDBJ databases">
        <title>A new outlook on sporulation: Clostridium algidixylanolyticum.</title>
        <authorList>
            <person name="Poppleton D.I."/>
            <person name="Gribaldo S."/>
        </authorList>
    </citation>
    <scope>NUCLEOTIDE SEQUENCE [LARGE SCALE GENOMIC DNA]</scope>
    <source>
        <strain evidence="1 2">SPL73</strain>
    </source>
</reference>